<name>A0ABS7DB89_9BACL</name>
<dbReference type="CDD" id="cd00431">
    <property type="entry name" value="cysteine_hydrolases"/>
    <property type="match status" value="1"/>
</dbReference>
<dbReference type="EMBL" id="JAHZIJ010000021">
    <property type="protein sequence ID" value="MBW7477217.1"/>
    <property type="molecule type" value="Genomic_DNA"/>
</dbReference>
<feature type="domain" description="Isochorismatase-like" evidence="3">
    <location>
        <begin position="12"/>
        <end position="205"/>
    </location>
</feature>
<dbReference type="InterPro" id="IPR036380">
    <property type="entry name" value="Isochorismatase-like_sf"/>
</dbReference>
<proteinExistence type="inferred from homology"/>
<evidence type="ECO:0000259" key="3">
    <source>
        <dbReference type="Pfam" id="PF00857"/>
    </source>
</evidence>
<evidence type="ECO:0000313" key="4">
    <source>
        <dbReference type="EMBL" id="MBW7477217.1"/>
    </source>
</evidence>
<dbReference type="GO" id="GO:0016787">
    <property type="term" value="F:hydrolase activity"/>
    <property type="evidence" value="ECO:0007669"/>
    <property type="project" value="UniProtKB-KW"/>
</dbReference>
<gene>
    <name evidence="4" type="ORF">K0T92_21095</name>
</gene>
<dbReference type="InterPro" id="IPR000868">
    <property type="entry name" value="Isochorismatase-like_dom"/>
</dbReference>
<dbReference type="Proteomes" id="UP000812277">
    <property type="component" value="Unassembled WGS sequence"/>
</dbReference>
<protein>
    <submittedName>
        <fullName evidence="4">Cysteine hydrolase</fullName>
    </submittedName>
</protein>
<comment type="similarity">
    <text evidence="1">Belongs to the isochorismatase family.</text>
</comment>
<organism evidence="4 5">
    <name type="scientific">Paenibacillus oenotherae</name>
    <dbReference type="NCBI Taxonomy" id="1435645"/>
    <lineage>
        <taxon>Bacteria</taxon>
        <taxon>Bacillati</taxon>
        <taxon>Bacillota</taxon>
        <taxon>Bacilli</taxon>
        <taxon>Bacillales</taxon>
        <taxon>Paenibacillaceae</taxon>
        <taxon>Paenibacillus</taxon>
    </lineage>
</organism>
<dbReference type="PANTHER" id="PTHR43540">
    <property type="entry name" value="PEROXYUREIDOACRYLATE/UREIDOACRYLATE AMIDOHYDROLASE-RELATED"/>
    <property type="match status" value="1"/>
</dbReference>
<keyword evidence="5" id="KW-1185">Reference proteome</keyword>
<reference evidence="4 5" key="1">
    <citation type="submission" date="2021-07" db="EMBL/GenBank/DDBJ databases">
        <title>Paenibacillus radiodurans sp. nov., isolated from the southeastern edge of Tengger Desert.</title>
        <authorList>
            <person name="Zhang G."/>
        </authorList>
    </citation>
    <scope>NUCLEOTIDE SEQUENCE [LARGE SCALE GENOMIC DNA]</scope>
    <source>
        <strain evidence="4 5">DT7-4</strain>
    </source>
</reference>
<evidence type="ECO:0000256" key="1">
    <source>
        <dbReference type="ARBA" id="ARBA00006336"/>
    </source>
</evidence>
<evidence type="ECO:0000256" key="2">
    <source>
        <dbReference type="ARBA" id="ARBA00022801"/>
    </source>
</evidence>
<sequence length="218" mass="24423">MSRHIYPDWSTSALITIDTQNDFTLPGAPAEVSGTFEILPNMKLLLDLYRVSNLPIVHVVRLYKEDGSNAELCRREAIEQGAQIVAPASPGSELVAEIRPLERVRLDPDLLLRGELQQIGAKEWIMYKPRWGAFHGTQCEQFLRDRGVTSLLFSGCNYPHCPRTSIYEASSRDFRIVLAGDAVSGLYDQGVKELKNIGVEVIKTTDIMGCFPKLKFLV</sequence>
<accession>A0ABS7DB89</accession>
<comment type="caution">
    <text evidence="4">The sequence shown here is derived from an EMBL/GenBank/DDBJ whole genome shotgun (WGS) entry which is preliminary data.</text>
</comment>
<keyword evidence="2 4" id="KW-0378">Hydrolase</keyword>
<dbReference type="InterPro" id="IPR050272">
    <property type="entry name" value="Isochorismatase-like_hydrls"/>
</dbReference>
<dbReference type="Gene3D" id="3.40.50.850">
    <property type="entry name" value="Isochorismatase-like"/>
    <property type="match status" value="1"/>
</dbReference>
<dbReference type="SUPFAM" id="SSF52499">
    <property type="entry name" value="Isochorismatase-like hydrolases"/>
    <property type="match status" value="1"/>
</dbReference>
<dbReference type="Pfam" id="PF00857">
    <property type="entry name" value="Isochorismatase"/>
    <property type="match status" value="1"/>
</dbReference>
<dbReference type="RefSeq" id="WP_219874466.1">
    <property type="nucleotide sequence ID" value="NZ_JAHZIJ010000021.1"/>
</dbReference>
<evidence type="ECO:0000313" key="5">
    <source>
        <dbReference type="Proteomes" id="UP000812277"/>
    </source>
</evidence>